<dbReference type="PANTHER" id="PTHR24345">
    <property type="entry name" value="SERINE/THREONINE-PROTEIN KINASE PLK"/>
    <property type="match status" value="1"/>
</dbReference>
<reference evidence="7 8" key="1">
    <citation type="submission" date="2014-06" db="EMBL/GenBank/DDBJ databases">
        <authorList>
            <person name="Swart Estienne"/>
        </authorList>
    </citation>
    <scope>NUCLEOTIDE SEQUENCE [LARGE SCALE GENOMIC DNA]</scope>
    <source>
        <strain evidence="7 8">130c</strain>
    </source>
</reference>
<keyword evidence="2" id="KW-0808">Transferase</keyword>
<dbReference type="PROSITE" id="PS50011">
    <property type="entry name" value="PROTEIN_KINASE_DOM"/>
    <property type="match status" value="1"/>
</dbReference>
<dbReference type="InterPro" id="IPR020635">
    <property type="entry name" value="Tyr_kinase_cat_dom"/>
</dbReference>
<dbReference type="GO" id="GO:0005634">
    <property type="term" value="C:nucleus"/>
    <property type="evidence" value="ECO:0007669"/>
    <property type="project" value="TreeGrafter"/>
</dbReference>
<dbReference type="InterPro" id="IPR000719">
    <property type="entry name" value="Prot_kinase_dom"/>
</dbReference>
<evidence type="ECO:0000313" key="8">
    <source>
        <dbReference type="Proteomes" id="UP000039865"/>
    </source>
</evidence>
<dbReference type="GO" id="GO:0004713">
    <property type="term" value="F:protein tyrosine kinase activity"/>
    <property type="evidence" value="ECO:0007669"/>
    <property type="project" value="InterPro"/>
</dbReference>
<proteinExistence type="predicted"/>
<evidence type="ECO:0000256" key="4">
    <source>
        <dbReference type="ARBA" id="ARBA00022777"/>
    </source>
</evidence>
<evidence type="ECO:0000256" key="5">
    <source>
        <dbReference type="ARBA" id="ARBA00022840"/>
    </source>
</evidence>
<dbReference type="InterPro" id="IPR008266">
    <property type="entry name" value="Tyr_kinase_AS"/>
</dbReference>
<protein>
    <submittedName>
        <fullName evidence="7">Serine threonine protein kinase</fullName>
    </submittedName>
</protein>
<dbReference type="Gene3D" id="1.10.510.10">
    <property type="entry name" value="Transferase(Phosphotransferase) domain 1"/>
    <property type="match status" value="1"/>
</dbReference>
<dbReference type="SMART" id="SM00219">
    <property type="entry name" value="TyrKc"/>
    <property type="match status" value="1"/>
</dbReference>
<dbReference type="Pfam" id="PF00069">
    <property type="entry name" value="Pkinase"/>
    <property type="match status" value="1"/>
</dbReference>
<evidence type="ECO:0000313" key="7">
    <source>
        <dbReference type="EMBL" id="CDW74627.1"/>
    </source>
</evidence>
<dbReference type="InterPro" id="IPR011009">
    <property type="entry name" value="Kinase-like_dom_sf"/>
</dbReference>
<dbReference type="InParanoid" id="A0A077ZYB3"/>
<keyword evidence="3" id="KW-0547">Nucleotide-binding</keyword>
<dbReference type="SUPFAM" id="SSF56112">
    <property type="entry name" value="Protein kinase-like (PK-like)"/>
    <property type="match status" value="1"/>
</dbReference>
<dbReference type="PROSITE" id="PS00109">
    <property type="entry name" value="PROTEIN_KINASE_TYR"/>
    <property type="match status" value="1"/>
</dbReference>
<evidence type="ECO:0000256" key="2">
    <source>
        <dbReference type="ARBA" id="ARBA00022679"/>
    </source>
</evidence>
<accession>A0A077ZYB3</accession>
<dbReference type="GO" id="GO:0004674">
    <property type="term" value="F:protein serine/threonine kinase activity"/>
    <property type="evidence" value="ECO:0007669"/>
    <property type="project" value="UniProtKB-KW"/>
</dbReference>
<organism evidence="7 8">
    <name type="scientific">Stylonychia lemnae</name>
    <name type="common">Ciliate</name>
    <dbReference type="NCBI Taxonomy" id="5949"/>
    <lineage>
        <taxon>Eukaryota</taxon>
        <taxon>Sar</taxon>
        <taxon>Alveolata</taxon>
        <taxon>Ciliophora</taxon>
        <taxon>Intramacronucleata</taxon>
        <taxon>Spirotrichea</taxon>
        <taxon>Stichotrichia</taxon>
        <taxon>Sporadotrichida</taxon>
        <taxon>Oxytrichidae</taxon>
        <taxon>Stylonychinae</taxon>
        <taxon>Stylonychia</taxon>
    </lineage>
</organism>
<keyword evidence="8" id="KW-1185">Reference proteome</keyword>
<dbReference type="PANTHER" id="PTHR24345:SF91">
    <property type="entry name" value="SERINE_THREONINE-PROTEIN KINASE PLK4"/>
    <property type="match status" value="1"/>
</dbReference>
<name>A0A077ZYB3_STYLE</name>
<evidence type="ECO:0000256" key="3">
    <source>
        <dbReference type="ARBA" id="ARBA00022741"/>
    </source>
</evidence>
<dbReference type="AlphaFoldDB" id="A0A077ZYB3"/>
<dbReference type="OrthoDB" id="312177at2759"/>
<keyword evidence="5" id="KW-0067">ATP-binding</keyword>
<evidence type="ECO:0000259" key="6">
    <source>
        <dbReference type="PROSITE" id="PS50011"/>
    </source>
</evidence>
<keyword evidence="1" id="KW-0723">Serine/threonine-protein kinase</keyword>
<evidence type="ECO:0000256" key="1">
    <source>
        <dbReference type="ARBA" id="ARBA00022527"/>
    </source>
</evidence>
<feature type="domain" description="Protein kinase" evidence="6">
    <location>
        <begin position="15"/>
        <end position="245"/>
    </location>
</feature>
<sequence length="245" mass="28553">MAAIGLHICDTNKRYYVIDKHPNGSLGSTYLAEILVDQERIEGGRRVALKKKQFLSIYEQKQFTHEILRLLRENAAFQLRHPNILEIQDAHLNYQNEFVIVSELADSNLEEYIKRKLNDENKSLNISEVAFIMLQLLEGLEFIHNSGFIHRDIRPDNLFVFNDGIIKIGNFDSDFSEWHSQLDKKQGYMAPEVKLGQQYHNKVDIWSLGIVFYYLMTGTSKIKQGGRIIDINRELSNPHNQYLKI</sequence>
<gene>
    <name evidence="7" type="primary">Contig15728.g16760</name>
    <name evidence="7" type="ORF">STYLEM_3609</name>
</gene>
<dbReference type="GO" id="GO:0005524">
    <property type="term" value="F:ATP binding"/>
    <property type="evidence" value="ECO:0007669"/>
    <property type="project" value="UniProtKB-KW"/>
</dbReference>
<dbReference type="Proteomes" id="UP000039865">
    <property type="component" value="Unassembled WGS sequence"/>
</dbReference>
<keyword evidence="4 7" id="KW-0418">Kinase</keyword>
<dbReference type="EMBL" id="CCKQ01003509">
    <property type="protein sequence ID" value="CDW74627.1"/>
    <property type="molecule type" value="Genomic_DNA"/>
</dbReference>